<evidence type="ECO:0000313" key="3">
    <source>
        <dbReference type="Proteomes" id="UP000026961"/>
    </source>
</evidence>
<sequence>MACDRRVCCARARRGAAVVARRPSAAARAGLADFLGSARLGSIWACALAPSSGYGWAMIWAIVAHQMNRS</sequence>
<dbReference type="HOGENOM" id="CLU_2761916_0_0_1"/>
<accession>A0A0E0ABD0</accession>
<keyword evidence="1" id="KW-0472">Membrane</keyword>
<reference evidence="2" key="1">
    <citation type="submission" date="2015-04" db="UniProtKB">
        <authorList>
            <consortium name="EnsemblPlants"/>
        </authorList>
    </citation>
    <scope>IDENTIFICATION</scope>
</reference>
<feature type="transmembrane region" description="Helical" evidence="1">
    <location>
        <begin position="42"/>
        <end position="63"/>
    </location>
</feature>
<proteinExistence type="predicted"/>
<dbReference type="AlphaFoldDB" id="A0A0E0ABD0"/>
<protein>
    <submittedName>
        <fullName evidence="2">Uncharacterized protein</fullName>
    </submittedName>
</protein>
<evidence type="ECO:0000313" key="2">
    <source>
        <dbReference type="EnsemblPlants" id="OGLUM06G20700.1"/>
    </source>
</evidence>
<dbReference type="EnsemblPlants" id="OGLUM06G20700.1">
    <property type="protein sequence ID" value="OGLUM06G20700.1"/>
    <property type="gene ID" value="OGLUM06G20700"/>
</dbReference>
<dbReference type="Gramene" id="OGLUM06G20700.1">
    <property type="protein sequence ID" value="OGLUM06G20700.1"/>
    <property type="gene ID" value="OGLUM06G20700"/>
</dbReference>
<keyword evidence="1" id="KW-1133">Transmembrane helix</keyword>
<organism evidence="2">
    <name type="scientific">Oryza glumipatula</name>
    <dbReference type="NCBI Taxonomy" id="40148"/>
    <lineage>
        <taxon>Eukaryota</taxon>
        <taxon>Viridiplantae</taxon>
        <taxon>Streptophyta</taxon>
        <taxon>Embryophyta</taxon>
        <taxon>Tracheophyta</taxon>
        <taxon>Spermatophyta</taxon>
        <taxon>Magnoliopsida</taxon>
        <taxon>Liliopsida</taxon>
        <taxon>Poales</taxon>
        <taxon>Poaceae</taxon>
        <taxon>BOP clade</taxon>
        <taxon>Oryzoideae</taxon>
        <taxon>Oryzeae</taxon>
        <taxon>Oryzinae</taxon>
        <taxon>Oryza</taxon>
    </lineage>
</organism>
<dbReference type="Proteomes" id="UP000026961">
    <property type="component" value="Chromosome 6"/>
</dbReference>
<name>A0A0E0ABD0_9ORYZ</name>
<evidence type="ECO:0000256" key="1">
    <source>
        <dbReference type="SAM" id="Phobius"/>
    </source>
</evidence>
<reference evidence="2" key="2">
    <citation type="submission" date="2018-05" db="EMBL/GenBank/DDBJ databases">
        <title>OgluRS3 (Oryza glumaepatula Reference Sequence Version 3).</title>
        <authorList>
            <person name="Zhang J."/>
            <person name="Kudrna D."/>
            <person name="Lee S."/>
            <person name="Talag J."/>
            <person name="Welchert J."/>
            <person name="Wing R.A."/>
        </authorList>
    </citation>
    <scope>NUCLEOTIDE SEQUENCE [LARGE SCALE GENOMIC DNA]</scope>
</reference>
<keyword evidence="1" id="KW-0812">Transmembrane</keyword>
<keyword evidence="3" id="KW-1185">Reference proteome</keyword>